<dbReference type="EMBL" id="RBIG01000001">
    <property type="protein sequence ID" value="RKQ73450.1"/>
    <property type="molecule type" value="Genomic_DNA"/>
</dbReference>
<dbReference type="Gene3D" id="1.20.1600.10">
    <property type="entry name" value="Outer membrane efflux proteins (OEP)"/>
    <property type="match status" value="1"/>
</dbReference>
<evidence type="ECO:0000256" key="1">
    <source>
        <dbReference type="ARBA" id="ARBA00007613"/>
    </source>
</evidence>
<evidence type="ECO:0000313" key="4">
    <source>
        <dbReference type="Proteomes" id="UP000277424"/>
    </source>
</evidence>
<dbReference type="GO" id="GO:0015562">
    <property type="term" value="F:efflux transmembrane transporter activity"/>
    <property type="evidence" value="ECO:0007669"/>
    <property type="project" value="InterPro"/>
</dbReference>
<comment type="similarity">
    <text evidence="1 2">Belongs to the outer membrane factor (OMF) (TC 1.B.17) family.</text>
</comment>
<gene>
    <name evidence="3" type="ORF">BCL74_1238</name>
</gene>
<keyword evidence="2" id="KW-0449">Lipoprotein</keyword>
<dbReference type="Pfam" id="PF02321">
    <property type="entry name" value="OEP"/>
    <property type="match status" value="2"/>
</dbReference>
<organism evidence="3 4">
    <name type="scientific">Oceanibaculum indicum</name>
    <dbReference type="NCBI Taxonomy" id="526216"/>
    <lineage>
        <taxon>Bacteria</taxon>
        <taxon>Pseudomonadati</taxon>
        <taxon>Pseudomonadota</taxon>
        <taxon>Alphaproteobacteria</taxon>
        <taxon>Rhodospirillales</taxon>
        <taxon>Oceanibaculaceae</taxon>
        <taxon>Oceanibaculum</taxon>
    </lineage>
</organism>
<dbReference type="AlphaFoldDB" id="A0A420WR43"/>
<dbReference type="SUPFAM" id="SSF56954">
    <property type="entry name" value="Outer membrane efflux proteins (OEP)"/>
    <property type="match status" value="1"/>
</dbReference>
<dbReference type="Gene3D" id="2.20.200.10">
    <property type="entry name" value="Outer membrane efflux proteins (OEP)"/>
    <property type="match status" value="1"/>
</dbReference>
<dbReference type="GO" id="GO:0005886">
    <property type="term" value="C:plasma membrane"/>
    <property type="evidence" value="ECO:0007669"/>
    <property type="project" value="UniProtKB-SubCell"/>
</dbReference>
<dbReference type="PANTHER" id="PTHR30203">
    <property type="entry name" value="OUTER MEMBRANE CATION EFFLUX PROTEIN"/>
    <property type="match status" value="1"/>
</dbReference>
<comment type="caution">
    <text evidence="3">The sequence shown here is derived from an EMBL/GenBank/DDBJ whole genome shotgun (WGS) entry which is preliminary data.</text>
</comment>
<dbReference type="InterPro" id="IPR010131">
    <property type="entry name" value="MdtP/NodT-like"/>
</dbReference>
<name>A0A420WR43_9PROT</name>
<proteinExistence type="inferred from homology"/>
<keyword evidence="2" id="KW-1134">Transmembrane beta strand</keyword>
<keyword evidence="2" id="KW-0812">Transmembrane</keyword>
<dbReference type="OrthoDB" id="9783100at2"/>
<sequence>MRNTLLAAGLAALLAGCSMGPDYQRPEIDMPQQWGSTVVVASQVDPYWWRAYGDPVLSDLVEEALAANSDIALAAVRVAEARALAGFARADRLPRLDAEAGAQRARTSDDFTTPSTPNPVNSLRIAGVVSYELDLWGRLARADEAARADLLASQAAQDTVRLSVAADVASGYFNLRALDHQVEIAERTLKARQDSYDLQRAQYDNGVVTELALRQAESELAATRAQLPNLRQQRAIQRNALSVLLGRAPRALIQQDVARGMAVDVLPVPPVVPDFMPSAILDRRPDLQQAEQQLVAANAQIGVAKAAFYPNIALTGTLGQQSRELGDLFNAGNGIWSLASNLTSPIFDFGRNQSNLEASEARRQQALISYGQTVRVAFREVLDAFEQQQGSTERLTAIDGQVDALRRTVELAEDRYEGGYTSYIEVLDAQRTLFQAELDQSEALRDRLQASVELYKALGGGWSANAAASR</sequence>
<keyword evidence="2" id="KW-0564">Palmitate</keyword>
<keyword evidence="2" id="KW-0472">Membrane</keyword>
<evidence type="ECO:0000313" key="3">
    <source>
        <dbReference type="EMBL" id="RKQ73450.1"/>
    </source>
</evidence>
<dbReference type="PANTHER" id="PTHR30203:SF33">
    <property type="entry name" value="BLR4455 PROTEIN"/>
    <property type="match status" value="1"/>
</dbReference>
<reference evidence="3 4" key="1">
    <citation type="submission" date="2018-10" db="EMBL/GenBank/DDBJ databases">
        <title>Comparative analysis of microorganisms from saline springs in Andes Mountain Range, Colombia.</title>
        <authorList>
            <person name="Rubin E."/>
        </authorList>
    </citation>
    <scope>NUCLEOTIDE SEQUENCE [LARGE SCALE GENOMIC DNA]</scope>
    <source>
        <strain evidence="3 4">USBA 36</strain>
    </source>
</reference>
<dbReference type="PROSITE" id="PS51257">
    <property type="entry name" value="PROKAR_LIPOPROTEIN"/>
    <property type="match status" value="1"/>
</dbReference>
<dbReference type="RefSeq" id="WP_121218343.1">
    <property type="nucleotide sequence ID" value="NZ_RBIG01000001.1"/>
</dbReference>
<accession>A0A420WR43</accession>
<dbReference type="NCBIfam" id="TIGR01845">
    <property type="entry name" value="outer_NodT"/>
    <property type="match status" value="1"/>
</dbReference>
<comment type="subcellular location">
    <subcellularLocation>
        <location evidence="2">Cell membrane</location>
        <topology evidence="2">Lipid-anchor</topology>
    </subcellularLocation>
</comment>
<dbReference type="Proteomes" id="UP000277424">
    <property type="component" value="Unassembled WGS sequence"/>
</dbReference>
<protein>
    <submittedName>
        <fullName evidence="3">Multidrug efflux system outer membrane protein</fullName>
    </submittedName>
</protein>
<evidence type="ECO:0000256" key="2">
    <source>
        <dbReference type="RuleBase" id="RU362097"/>
    </source>
</evidence>
<dbReference type="InterPro" id="IPR003423">
    <property type="entry name" value="OMP_efflux"/>
</dbReference>